<keyword evidence="3" id="KW-0808">Transferase</keyword>
<name>A0A502GHI1_9PROT</name>
<keyword evidence="4" id="KW-0732">Signal</keyword>
<evidence type="ECO:0000313" key="9">
    <source>
        <dbReference type="Proteomes" id="UP000317078"/>
    </source>
</evidence>
<evidence type="ECO:0000256" key="4">
    <source>
        <dbReference type="ARBA" id="ARBA00022729"/>
    </source>
</evidence>
<comment type="subcellular location">
    <subcellularLocation>
        <location evidence="1">Periplasm</location>
    </subcellularLocation>
</comment>
<dbReference type="Pfam" id="PF16822">
    <property type="entry name" value="ALGX"/>
    <property type="match status" value="1"/>
</dbReference>
<keyword evidence="5" id="KW-0574">Periplasm</keyword>
<evidence type="ECO:0000256" key="5">
    <source>
        <dbReference type="ARBA" id="ARBA00022764"/>
    </source>
</evidence>
<feature type="domain" description="AlgX/AlgJ SGNH hydrolase-like" evidence="7">
    <location>
        <begin position="41"/>
        <end position="294"/>
    </location>
</feature>
<dbReference type="Proteomes" id="UP000317078">
    <property type="component" value="Unassembled WGS sequence"/>
</dbReference>
<dbReference type="UniPathway" id="UPA00286"/>
<sequence length="330" mass="35308">MDGFPDPPRAAATLGRRALVAAGAAALAAPRPAAAQSSFAIVGKDGWLFAVWDKITEDEPHQVKQATAVVTRAIGILRAARIEVTVLVVPSKARTYRQFLPDGMQVAPGADRRYAAYLNDLRAAGALSPDLEAAFRARAASTPLFFKSDTHWTPMGAELAAVETAKVVGPALPLSSRPGLQVSAPINRVSPRGDLVRNLPEAQRAAYPPEPYQVRDVVAPAGQNALLADDAAEVTIVGSSYMEPRYAFQPVFSNQIGRPVGLFWKPNSIGPFATLMQYLTSADFRQHRPKMLVWAQLELDMPAGPSSSGWGTNAMSPDKFLGDLRQAVAA</sequence>
<evidence type="ECO:0000259" key="7">
    <source>
        <dbReference type="Pfam" id="PF16822"/>
    </source>
</evidence>
<gene>
    <name evidence="8" type="ORF">EAH89_00275</name>
</gene>
<keyword evidence="9" id="KW-1185">Reference proteome</keyword>
<dbReference type="GO" id="GO:0042121">
    <property type="term" value="P:alginic acid biosynthetic process"/>
    <property type="evidence" value="ECO:0007669"/>
    <property type="project" value="UniProtKB-UniPathway"/>
</dbReference>
<evidence type="ECO:0000256" key="6">
    <source>
        <dbReference type="ARBA" id="ARBA00022841"/>
    </source>
</evidence>
<comment type="caution">
    <text evidence="8">The sequence shown here is derived from an EMBL/GenBank/DDBJ whole genome shotgun (WGS) entry which is preliminary data.</text>
</comment>
<dbReference type="EMBL" id="RCZP01000001">
    <property type="protein sequence ID" value="TPG61042.1"/>
    <property type="molecule type" value="Genomic_DNA"/>
</dbReference>
<dbReference type="AlphaFoldDB" id="A0A502GHI1"/>
<evidence type="ECO:0000313" key="8">
    <source>
        <dbReference type="EMBL" id="TPG61042.1"/>
    </source>
</evidence>
<dbReference type="InterPro" id="IPR031811">
    <property type="entry name" value="ALGX/ALGJ_SGNH-like"/>
</dbReference>
<evidence type="ECO:0000256" key="3">
    <source>
        <dbReference type="ARBA" id="ARBA00022679"/>
    </source>
</evidence>
<evidence type="ECO:0000256" key="1">
    <source>
        <dbReference type="ARBA" id="ARBA00004418"/>
    </source>
</evidence>
<proteinExistence type="predicted"/>
<protein>
    <recommendedName>
        <fullName evidence="7">AlgX/AlgJ SGNH hydrolase-like domain-containing protein</fullName>
    </recommendedName>
</protein>
<organism evidence="8 9">
    <name type="scientific">Muricoccus nepalensis</name>
    <dbReference type="NCBI Taxonomy" id="1854500"/>
    <lineage>
        <taxon>Bacteria</taxon>
        <taxon>Pseudomonadati</taxon>
        <taxon>Pseudomonadota</taxon>
        <taxon>Alphaproteobacteria</taxon>
        <taxon>Acetobacterales</taxon>
        <taxon>Roseomonadaceae</taxon>
        <taxon>Muricoccus</taxon>
    </lineage>
</organism>
<comment type="pathway">
    <text evidence="2">Glycan biosynthesis; alginate biosynthesis.</text>
</comment>
<evidence type="ECO:0000256" key="2">
    <source>
        <dbReference type="ARBA" id="ARBA00005182"/>
    </source>
</evidence>
<dbReference type="RefSeq" id="WP_140880748.1">
    <property type="nucleotide sequence ID" value="NZ_RCZP01000001.1"/>
</dbReference>
<reference evidence="8 9" key="1">
    <citation type="journal article" date="2019" name="Environ. Microbiol.">
        <title>Species interactions and distinct microbial communities in high Arctic permafrost affected cryosols are associated with the CH4 and CO2 gas fluxes.</title>
        <authorList>
            <person name="Altshuler I."/>
            <person name="Hamel J."/>
            <person name="Turney S."/>
            <person name="Magnuson E."/>
            <person name="Levesque R."/>
            <person name="Greer C."/>
            <person name="Whyte L.G."/>
        </authorList>
    </citation>
    <scope>NUCLEOTIDE SEQUENCE [LARGE SCALE GENOMIC DNA]</scope>
    <source>
        <strain evidence="8 9">S9.3B</strain>
    </source>
</reference>
<dbReference type="OrthoDB" id="9760774at2"/>
<keyword evidence="6" id="KW-0016">Alginate biosynthesis</keyword>
<dbReference type="GO" id="GO:0042597">
    <property type="term" value="C:periplasmic space"/>
    <property type="evidence" value="ECO:0007669"/>
    <property type="project" value="UniProtKB-SubCell"/>
</dbReference>
<dbReference type="GO" id="GO:0016740">
    <property type="term" value="F:transferase activity"/>
    <property type="evidence" value="ECO:0007669"/>
    <property type="project" value="UniProtKB-KW"/>
</dbReference>
<accession>A0A502GHI1</accession>